<organism evidence="1 2">
    <name type="scientific">Actinosynnema pretiosum</name>
    <dbReference type="NCBI Taxonomy" id="42197"/>
    <lineage>
        <taxon>Bacteria</taxon>
        <taxon>Bacillati</taxon>
        <taxon>Actinomycetota</taxon>
        <taxon>Actinomycetes</taxon>
        <taxon>Pseudonocardiales</taxon>
        <taxon>Pseudonocardiaceae</taxon>
        <taxon>Actinosynnema</taxon>
    </lineage>
</organism>
<dbReference type="Proteomes" id="UP000218505">
    <property type="component" value="Chromosome"/>
</dbReference>
<gene>
    <name evidence="1" type="ORF">CNX65_25035</name>
</gene>
<evidence type="ECO:0000313" key="2">
    <source>
        <dbReference type="Proteomes" id="UP000218505"/>
    </source>
</evidence>
<sequence length="73" mass="7730">MQDLATLLTAIAGLVTALGGAFALVVSTLRVSRRERPAAARRVAEALAKAADDGEITADKLAEALEYMREEET</sequence>
<dbReference type="AlphaFoldDB" id="A0A290ZAW6"/>
<name>A0A290ZAW6_9PSEU</name>
<evidence type="ECO:0000313" key="1">
    <source>
        <dbReference type="EMBL" id="ATE56136.1"/>
    </source>
</evidence>
<reference evidence="1" key="1">
    <citation type="submission" date="2017-09" db="EMBL/GenBank/DDBJ databases">
        <title>Complete Genome Sequence of ansamitocin-producing Bacterium Actinosynnema pretiosum X47.</title>
        <authorList>
            <person name="Cao G."/>
            <person name="Zong G."/>
            <person name="Zhong C."/>
            <person name="Fu J."/>
        </authorList>
    </citation>
    <scope>NUCLEOTIDE SEQUENCE [LARGE SCALE GENOMIC DNA]</scope>
    <source>
        <strain evidence="1">X47</strain>
    </source>
</reference>
<protein>
    <submittedName>
        <fullName evidence="1">Uncharacterized protein</fullName>
    </submittedName>
</protein>
<keyword evidence="2" id="KW-1185">Reference proteome</keyword>
<dbReference type="KEGG" id="apre:CNX65_25035"/>
<accession>A0A290ZAW6</accession>
<proteinExistence type="predicted"/>
<dbReference type="RefSeq" id="WP_096495957.1">
    <property type="nucleotide sequence ID" value="NZ_CP023445.1"/>
</dbReference>
<dbReference type="EMBL" id="CP023445">
    <property type="protein sequence ID" value="ATE56136.1"/>
    <property type="molecule type" value="Genomic_DNA"/>
</dbReference>